<sequence length="824" mass="95517">MLKTMPEFIKVMIFCLVQGDAFENSFPVDIDDTMTIGHLRDAIKEKSALDIPANKLKLWKVNIPQSKENQKTIIPVEINIKEQLKGEELASFEFIKDHFNESSRHIRVIVELPVAIEKRKTKNLDEENESSDRKKKKIIDLSPKSIAEFLDKQEGIKNNFAKPHELCMNEFNFERKGRDDTIHQTYDYIFDRYCKIRKQLSENRDIGDKKLYPLPALQSTPGGGKSFFLDELASFKSKDLDRYLKIKLSDLEKEPGSGEKQQYAKDIVNLLYNSVGICITYNGNSPYGNDIDGDLRRGLVMRILWSYFFDGNKLDWNAFCKKFRNHFDSLDTLTAIKSIIHHSGKSVLLCVDETMRVLSGNNTNLESIKTLLSELYTPYHALSASESKFHFVVSTLDAINMWKTQTDSQRPINWIPLRRLALSESVELFHEITKSLSERRLFIIKKCIADCNGHPRTLEEFYQLLNDDIALNTDVYSSLIERLAKNLGSLFGRISFSIVKMALLGKITSLICEIETTLGTLTLRELISSGIYINSLTDKNETFNVIPTLSPVSLQYFCMFNKNDVNDDAKTVAKILRDLLTTEYSFDDEVMDGKPFERFHANWELLYRALRDDRKEMSLYEIYGLEHIDQPKIELGRKIGIVKVENVEFPPSDGIYDIEGKPIENFVNCVLVPTKTNNCGFDMVIFERKFNDTGYISINIECKFSYPGRMTKLTTNEIKEKYKHTKNKYFNHVRYEIQKTRNSIVSWETGRFYDRSTIGKLKMAINDIYLVFVVWRDMEPLDDEIKNNKNIIIVTRENLKKIYTPSLVARPQFYNDILKQIKQI</sequence>
<comment type="subcellular location">
    <subcellularLocation>
        <location evidence="1">Host cell</location>
    </subcellularLocation>
    <subcellularLocation>
        <location evidence="2">Secreted</location>
    </subcellularLocation>
</comment>
<dbReference type="InterPro" id="IPR045379">
    <property type="entry name" value="Crinkler_N"/>
</dbReference>
<comment type="caution">
    <text evidence="5">The sequence shown here is derived from an EMBL/GenBank/DDBJ whole genome shotgun (WGS) entry which is preliminary data.</text>
</comment>
<keyword evidence="6" id="KW-1185">Reference proteome</keyword>
<keyword evidence="3" id="KW-0964">Secreted</keyword>
<protein>
    <recommendedName>
        <fullName evidence="4">Crinkler effector protein N-terminal domain-containing protein</fullName>
    </recommendedName>
</protein>
<feature type="domain" description="Crinkler effector protein N-terminal" evidence="4">
    <location>
        <begin position="12"/>
        <end position="111"/>
    </location>
</feature>
<evidence type="ECO:0000256" key="3">
    <source>
        <dbReference type="ARBA" id="ARBA00022525"/>
    </source>
</evidence>
<reference evidence="5 6" key="1">
    <citation type="journal article" date="2019" name="Environ. Microbiol.">
        <title>At the nexus of three kingdoms: the genome of the mycorrhizal fungus Gigaspora margarita provides insights into plant, endobacterial and fungal interactions.</title>
        <authorList>
            <person name="Venice F."/>
            <person name="Ghignone S."/>
            <person name="Salvioli di Fossalunga A."/>
            <person name="Amselem J."/>
            <person name="Novero M."/>
            <person name="Xianan X."/>
            <person name="Sedzielewska Toro K."/>
            <person name="Morin E."/>
            <person name="Lipzen A."/>
            <person name="Grigoriev I.V."/>
            <person name="Henrissat B."/>
            <person name="Martin F.M."/>
            <person name="Bonfante P."/>
        </authorList>
    </citation>
    <scope>NUCLEOTIDE SEQUENCE [LARGE SCALE GENOMIC DNA]</scope>
    <source>
        <strain evidence="5 6">BEG34</strain>
    </source>
</reference>
<name>A0A8H4A5S9_GIGMA</name>
<organism evidence="5 6">
    <name type="scientific">Gigaspora margarita</name>
    <dbReference type="NCBI Taxonomy" id="4874"/>
    <lineage>
        <taxon>Eukaryota</taxon>
        <taxon>Fungi</taxon>
        <taxon>Fungi incertae sedis</taxon>
        <taxon>Mucoromycota</taxon>
        <taxon>Glomeromycotina</taxon>
        <taxon>Glomeromycetes</taxon>
        <taxon>Diversisporales</taxon>
        <taxon>Gigasporaceae</taxon>
        <taxon>Gigaspora</taxon>
    </lineage>
</organism>
<dbReference type="OrthoDB" id="2370729at2759"/>
<gene>
    <name evidence="5" type="ORF">F8M41_003979</name>
</gene>
<evidence type="ECO:0000313" key="6">
    <source>
        <dbReference type="Proteomes" id="UP000439903"/>
    </source>
</evidence>
<evidence type="ECO:0000256" key="1">
    <source>
        <dbReference type="ARBA" id="ARBA00004340"/>
    </source>
</evidence>
<accession>A0A8H4A5S9</accession>
<dbReference type="Pfam" id="PF20147">
    <property type="entry name" value="Crinkler"/>
    <property type="match status" value="1"/>
</dbReference>
<evidence type="ECO:0000313" key="5">
    <source>
        <dbReference type="EMBL" id="KAF0441077.1"/>
    </source>
</evidence>
<dbReference type="GO" id="GO:0005576">
    <property type="term" value="C:extracellular region"/>
    <property type="evidence" value="ECO:0007669"/>
    <property type="project" value="UniProtKB-SubCell"/>
</dbReference>
<dbReference type="Proteomes" id="UP000439903">
    <property type="component" value="Unassembled WGS sequence"/>
</dbReference>
<dbReference type="GO" id="GO:0043657">
    <property type="term" value="C:host cell"/>
    <property type="evidence" value="ECO:0007669"/>
    <property type="project" value="UniProtKB-SubCell"/>
</dbReference>
<evidence type="ECO:0000256" key="2">
    <source>
        <dbReference type="ARBA" id="ARBA00004613"/>
    </source>
</evidence>
<proteinExistence type="predicted"/>
<dbReference type="EMBL" id="WTPW01001359">
    <property type="protein sequence ID" value="KAF0441077.1"/>
    <property type="molecule type" value="Genomic_DNA"/>
</dbReference>
<dbReference type="AlphaFoldDB" id="A0A8H4A5S9"/>
<evidence type="ECO:0000259" key="4">
    <source>
        <dbReference type="Pfam" id="PF20147"/>
    </source>
</evidence>